<reference evidence="2" key="1">
    <citation type="submission" date="2020-05" db="EMBL/GenBank/DDBJ databases">
        <authorList>
            <person name="Chiriac C."/>
            <person name="Salcher M."/>
            <person name="Ghai R."/>
            <person name="Kavagutti S V."/>
        </authorList>
    </citation>
    <scope>NUCLEOTIDE SEQUENCE</scope>
</reference>
<sequence>MTASQIPSHAPVVIVGAGLAGLTAARVLNQRGIDTVILESSDDVGGRVRSDNVDGFILDRGFQVLLTAYPEIHRHLNLDALNLQYFEPGAIVWKGGRGHVVSDPFRRPGTFASTALAPIGTLGDKLRIAKMRATLKSASPQDLLRAEDIPTVDALRNMGFSDVMVKSFFTSLVGGIQLDPKLQTSRRMFDMIFRTLATGDTAVPALGMGQITQQLLSSLTRSQLHLNTAVQIISAHEVHLTDGRRIEADTIIVATEGPVASKLLGLPEVPSRAAGCVYFSAPVAPINGSYIVLDGKGEGPVLNVAVMSHISSHYAPKGTHLIAAAMPGKAEGDLESLARTQLRGWWGAQVDQWTHLRTYRIAHGQPGQNPPFSPKKKLSLGDGLFVCGDHRDTGSIQGAMFSGRRCAEMVSEQVTLSA</sequence>
<dbReference type="GO" id="GO:0016491">
    <property type="term" value="F:oxidoreductase activity"/>
    <property type="evidence" value="ECO:0007669"/>
    <property type="project" value="InterPro"/>
</dbReference>
<evidence type="ECO:0000313" key="2">
    <source>
        <dbReference type="EMBL" id="CAB4561747.1"/>
    </source>
</evidence>
<dbReference type="PANTHER" id="PTHR42841">
    <property type="entry name" value="AMINE OXIDASE"/>
    <property type="match status" value="1"/>
</dbReference>
<dbReference type="EMBL" id="CAEZTC010000102">
    <property type="protein sequence ID" value="CAB4561747.1"/>
    <property type="molecule type" value="Genomic_DNA"/>
</dbReference>
<dbReference type="InterPro" id="IPR002937">
    <property type="entry name" value="Amino_oxidase"/>
</dbReference>
<protein>
    <submittedName>
        <fullName evidence="2">Unannotated protein</fullName>
    </submittedName>
</protein>
<evidence type="ECO:0000259" key="1">
    <source>
        <dbReference type="Pfam" id="PF01593"/>
    </source>
</evidence>
<dbReference type="SUPFAM" id="SSF51905">
    <property type="entry name" value="FAD/NAD(P)-binding domain"/>
    <property type="match status" value="1"/>
</dbReference>
<dbReference type="AlphaFoldDB" id="A0A6J6DCP4"/>
<proteinExistence type="predicted"/>
<dbReference type="InterPro" id="IPR036188">
    <property type="entry name" value="FAD/NAD-bd_sf"/>
</dbReference>
<dbReference type="Gene3D" id="3.50.50.60">
    <property type="entry name" value="FAD/NAD(P)-binding domain"/>
    <property type="match status" value="1"/>
</dbReference>
<name>A0A6J6DCP4_9ZZZZ</name>
<accession>A0A6J6DCP4</accession>
<gene>
    <name evidence="2" type="ORF">UFOPK1572_00882</name>
</gene>
<organism evidence="2">
    <name type="scientific">freshwater metagenome</name>
    <dbReference type="NCBI Taxonomy" id="449393"/>
    <lineage>
        <taxon>unclassified sequences</taxon>
        <taxon>metagenomes</taxon>
        <taxon>ecological metagenomes</taxon>
    </lineage>
</organism>
<feature type="domain" description="Amine oxidase" evidence="1">
    <location>
        <begin position="19"/>
        <end position="409"/>
    </location>
</feature>
<dbReference type="Pfam" id="PF01593">
    <property type="entry name" value="Amino_oxidase"/>
    <property type="match status" value="1"/>
</dbReference>